<name>A0ACC2NWE5_9HYME</name>
<reference evidence="1" key="1">
    <citation type="submission" date="2023-04" db="EMBL/GenBank/DDBJ databases">
        <title>A chromosome-level genome assembly of the parasitoid wasp Eretmocerus hayati.</title>
        <authorList>
            <person name="Zhong Y."/>
            <person name="Liu S."/>
            <person name="Liu Y."/>
        </authorList>
    </citation>
    <scope>NUCLEOTIDE SEQUENCE</scope>
    <source>
        <strain evidence="1">ZJU_SS_LIU_2023</strain>
    </source>
</reference>
<gene>
    <name evidence="1" type="ORF">QAD02_011319</name>
</gene>
<evidence type="ECO:0000313" key="2">
    <source>
        <dbReference type="Proteomes" id="UP001239111"/>
    </source>
</evidence>
<dbReference type="Proteomes" id="UP001239111">
    <property type="component" value="Chromosome 2"/>
</dbReference>
<keyword evidence="2" id="KW-1185">Reference proteome</keyword>
<accession>A0ACC2NWE5</accession>
<dbReference type="EMBL" id="CM056742">
    <property type="protein sequence ID" value="KAJ8675533.1"/>
    <property type="molecule type" value="Genomic_DNA"/>
</dbReference>
<comment type="caution">
    <text evidence="1">The sequence shown here is derived from an EMBL/GenBank/DDBJ whole genome shotgun (WGS) entry which is preliminary data.</text>
</comment>
<sequence>MLPSETIYASRSPRQPSHLTESSARLTHLRANLSLDASNSSGPLGWHATGRSMRHHHLLSHHADSSSSGARSARSPTTRLMRLHVRLSQADSHNDPKQTRPPILGWLQ</sequence>
<organism evidence="1 2">
    <name type="scientific">Eretmocerus hayati</name>
    <dbReference type="NCBI Taxonomy" id="131215"/>
    <lineage>
        <taxon>Eukaryota</taxon>
        <taxon>Metazoa</taxon>
        <taxon>Ecdysozoa</taxon>
        <taxon>Arthropoda</taxon>
        <taxon>Hexapoda</taxon>
        <taxon>Insecta</taxon>
        <taxon>Pterygota</taxon>
        <taxon>Neoptera</taxon>
        <taxon>Endopterygota</taxon>
        <taxon>Hymenoptera</taxon>
        <taxon>Apocrita</taxon>
        <taxon>Proctotrupomorpha</taxon>
        <taxon>Chalcidoidea</taxon>
        <taxon>Aphelinidae</taxon>
        <taxon>Aphelininae</taxon>
        <taxon>Eretmocerus</taxon>
    </lineage>
</organism>
<evidence type="ECO:0000313" key="1">
    <source>
        <dbReference type="EMBL" id="KAJ8675533.1"/>
    </source>
</evidence>
<proteinExistence type="predicted"/>
<protein>
    <submittedName>
        <fullName evidence="1">Uncharacterized protein</fullName>
    </submittedName>
</protein>